<keyword evidence="2" id="KW-1185">Reference proteome</keyword>
<dbReference type="InterPro" id="IPR020256">
    <property type="entry name" value="Spore_coat_CotJA"/>
</dbReference>
<dbReference type="RefSeq" id="WP_236331782.1">
    <property type="nucleotide sequence ID" value="NZ_JAKIJS010000001.1"/>
</dbReference>
<dbReference type="Proteomes" id="UP001649381">
    <property type="component" value="Unassembled WGS sequence"/>
</dbReference>
<reference evidence="1 2" key="1">
    <citation type="submission" date="2022-01" db="EMBL/GenBank/DDBJ databases">
        <title>Alkalihalobacillus sp. EGI L200015, a novel bacterium isolated from a salt lake sediment.</title>
        <authorList>
            <person name="Gao L."/>
            <person name="Fang B.-Z."/>
            <person name="Li W.-J."/>
        </authorList>
    </citation>
    <scope>NUCLEOTIDE SEQUENCE [LARGE SCALE GENOMIC DNA]</scope>
    <source>
        <strain evidence="1 2">KCTC 12718</strain>
    </source>
</reference>
<evidence type="ECO:0000313" key="1">
    <source>
        <dbReference type="EMBL" id="MCF6136757.1"/>
    </source>
</evidence>
<sequence>MHTNRKSYRPYIGPCDPCRPIRVKYYETPPNLYLGYQPYGLQQYDPCTALKKGTLWPALFAPYSNPYKKREGEQENDGANA</sequence>
<evidence type="ECO:0000313" key="2">
    <source>
        <dbReference type="Proteomes" id="UP001649381"/>
    </source>
</evidence>
<protein>
    <submittedName>
        <fullName evidence="1">Spore coat associated protein CotJA</fullName>
    </submittedName>
</protein>
<accession>A0ABS9GVA0</accession>
<proteinExistence type="predicted"/>
<gene>
    <name evidence="1" type="ORF">L2716_03380</name>
</gene>
<dbReference type="EMBL" id="JAKIJS010000001">
    <property type="protein sequence ID" value="MCF6136757.1"/>
    <property type="molecule type" value="Genomic_DNA"/>
</dbReference>
<comment type="caution">
    <text evidence="1">The sequence shown here is derived from an EMBL/GenBank/DDBJ whole genome shotgun (WGS) entry which is preliminary data.</text>
</comment>
<organism evidence="1 2">
    <name type="scientific">Pseudalkalibacillus berkeleyi</name>
    <dbReference type="NCBI Taxonomy" id="1069813"/>
    <lineage>
        <taxon>Bacteria</taxon>
        <taxon>Bacillati</taxon>
        <taxon>Bacillota</taxon>
        <taxon>Bacilli</taxon>
        <taxon>Bacillales</taxon>
        <taxon>Fictibacillaceae</taxon>
        <taxon>Pseudalkalibacillus</taxon>
    </lineage>
</organism>
<dbReference type="Pfam" id="PF11007">
    <property type="entry name" value="CotJA"/>
    <property type="match status" value="1"/>
</dbReference>
<name>A0ABS9GVA0_9BACL</name>